<protein>
    <recommendedName>
        <fullName evidence="7">Zn(2)-C6 fungal-type domain-containing protein</fullName>
    </recommendedName>
</protein>
<reference evidence="8 9" key="1">
    <citation type="submission" date="2015-08" db="EMBL/GenBank/DDBJ databases">
        <title>Genome sequencing of Penicillium nordicum.</title>
        <authorList>
            <person name="Nguyen H.D."/>
            <person name="Seifert K.A."/>
        </authorList>
    </citation>
    <scope>NUCLEOTIDE SEQUENCE [LARGE SCALE GENOMIC DNA]</scope>
    <source>
        <strain evidence="8 9">DAOMC 185683</strain>
    </source>
</reference>
<dbReference type="SMART" id="SM00066">
    <property type="entry name" value="GAL4"/>
    <property type="match status" value="1"/>
</dbReference>
<dbReference type="InterPro" id="IPR021858">
    <property type="entry name" value="Fun_TF"/>
</dbReference>
<evidence type="ECO:0000313" key="9">
    <source>
        <dbReference type="Proteomes" id="UP000037696"/>
    </source>
</evidence>
<dbReference type="CDD" id="cd00067">
    <property type="entry name" value="GAL4"/>
    <property type="match status" value="1"/>
</dbReference>
<evidence type="ECO:0000256" key="4">
    <source>
        <dbReference type="ARBA" id="ARBA00023163"/>
    </source>
</evidence>
<dbReference type="GO" id="GO:0005634">
    <property type="term" value="C:nucleus"/>
    <property type="evidence" value="ECO:0007669"/>
    <property type="project" value="UniProtKB-SubCell"/>
</dbReference>
<dbReference type="GO" id="GO:0000981">
    <property type="term" value="F:DNA-binding transcription factor activity, RNA polymerase II-specific"/>
    <property type="evidence" value="ECO:0007669"/>
    <property type="project" value="InterPro"/>
</dbReference>
<evidence type="ECO:0000256" key="3">
    <source>
        <dbReference type="ARBA" id="ARBA00023125"/>
    </source>
</evidence>
<feature type="compositionally biased region" description="Gly residues" evidence="6">
    <location>
        <begin position="701"/>
        <end position="718"/>
    </location>
</feature>
<keyword evidence="5" id="KW-0539">Nucleus</keyword>
<organism evidence="8 9">
    <name type="scientific">Penicillium nordicum</name>
    <dbReference type="NCBI Taxonomy" id="229535"/>
    <lineage>
        <taxon>Eukaryota</taxon>
        <taxon>Fungi</taxon>
        <taxon>Dikarya</taxon>
        <taxon>Ascomycota</taxon>
        <taxon>Pezizomycotina</taxon>
        <taxon>Eurotiomycetes</taxon>
        <taxon>Eurotiomycetidae</taxon>
        <taxon>Eurotiales</taxon>
        <taxon>Aspergillaceae</taxon>
        <taxon>Penicillium</taxon>
    </lineage>
</organism>
<dbReference type="PANTHER" id="PTHR37534:SF23">
    <property type="entry name" value="ZN(II)2CYS6 TRANSCRIPTION FACTOR (EUROFUNG)"/>
    <property type="match status" value="1"/>
</dbReference>
<dbReference type="Pfam" id="PF00172">
    <property type="entry name" value="Zn_clus"/>
    <property type="match status" value="1"/>
</dbReference>
<evidence type="ECO:0000256" key="5">
    <source>
        <dbReference type="ARBA" id="ARBA00023242"/>
    </source>
</evidence>
<dbReference type="GO" id="GO:0000976">
    <property type="term" value="F:transcription cis-regulatory region binding"/>
    <property type="evidence" value="ECO:0007669"/>
    <property type="project" value="TreeGrafter"/>
</dbReference>
<dbReference type="OrthoDB" id="5391043at2759"/>
<dbReference type="AlphaFoldDB" id="A0A0M9WKG0"/>
<comment type="caution">
    <text evidence="8">The sequence shown here is derived from an EMBL/GenBank/DDBJ whole genome shotgun (WGS) entry which is preliminary data.</text>
</comment>
<dbReference type="InterPro" id="IPR036864">
    <property type="entry name" value="Zn2-C6_fun-type_DNA-bd_sf"/>
</dbReference>
<keyword evidence="2" id="KW-0805">Transcription regulation</keyword>
<dbReference type="InterPro" id="IPR001138">
    <property type="entry name" value="Zn2Cys6_DnaBD"/>
</dbReference>
<keyword evidence="3" id="KW-0238">DNA-binding</keyword>
<feature type="compositionally biased region" description="Polar residues" evidence="6">
    <location>
        <begin position="740"/>
        <end position="755"/>
    </location>
</feature>
<evidence type="ECO:0000259" key="7">
    <source>
        <dbReference type="PROSITE" id="PS50048"/>
    </source>
</evidence>
<proteinExistence type="predicted"/>
<evidence type="ECO:0000256" key="6">
    <source>
        <dbReference type="SAM" id="MobiDB-lite"/>
    </source>
</evidence>
<dbReference type="Gene3D" id="4.10.240.10">
    <property type="entry name" value="Zn(2)-C6 fungal-type DNA-binding domain"/>
    <property type="match status" value="1"/>
</dbReference>
<name>A0A0M9WKG0_9EURO</name>
<feature type="compositionally biased region" description="Basic residues" evidence="6">
    <location>
        <begin position="29"/>
        <end position="38"/>
    </location>
</feature>
<feature type="domain" description="Zn(2)-C6 fungal-type" evidence="7">
    <location>
        <begin position="41"/>
        <end position="69"/>
    </location>
</feature>
<keyword evidence="4" id="KW-0804">Transcription</keyword>
<comment type="subcellular location">
    <subcellularLocation>
        <location evidence="1">Nucleus</location>
    </subcellularLocation>
</comment>
<sequence>MADKLMDQLDIPEGLTADGSAEASTARSGPRRLPKKRTKTGCLTCRKRRIKCGEEKPICANCMKSKRICEGYAQRVVFKNPIGIFGSFSTGHGPDQQMEQQHMRPPIPDGYGSQLPPQQAAAAAQHPMLAPRPVDPAAMGYHSFPSQIPSSSQIQPVNAPPFYYPAAQVQPPTHMWHTQPIVQMESTPVPSNANDLSQVQKQQSVQLGQASAPHRPHPSVQNVAHVANPIGQTAEKYAGNLSPVLGPNPMPGSRESQLNPVPQMTQPLPTIYHYQPPPGQFPQQLRPHDQFIPHEIPQQPQVIYMEGESEDYYDVDSDDEMVDQSQAEGFNQLSLIMASANRDERQLRSFTTYLNEPNVLASYRPTLGSSPLNNPKTARIFAHFIHSTGPSLSIFERHPTDSSIVLGAAVPSAQQGLWVYTLALKALEHPALLQAMLAISSLHIAYLQQAPTTVSLKHYHYALKRVGSAVGLPLRRKQVGTLAATLLLGYYEVISADHSKWNNHLGGSTHLIREIDFAKTTRDLRAHRRRAHEQRRQSGWSDSWWGMPGDVSEDDPFSEKEGNVDEDLIGAIMGQAVNYDDFGCINDESTLPSKRHFTRKDIEVFRIQCDLYWWYAKQDAFQSFIGGNKLLMPYSQWGQCPPRAGIGRLDAIYGSADHLWLLLGRVTDFGFRDRKRKLRTLKADGVDWRPGPEMFKFMGRFAGGPPGQRTGPPGGFGPEGLPRPPSGTPNMQPRGGPRNPSMQKPTGMSPSNSGPASVDNPPMYGMIPPQPPPRLPSGFQDRPREPRLSPDEDDPAHGMSYKEAEQEWEDILVAMDTFSQALGRDFQPLPADVAPPISTPFGPALQYRTHTIAVIWGFYYAMRLLLNRIHPSMPPAIMMAAGVSAPTTAGFAQIVGKIMAGVYYPQRFNLEAGSLSPNLGSSLTEMSVPLFFAAVQYNDHRQRTWTISKLRDISRLTGWKTADAIAGGCEKSWIVAAKQGRGPPYQRSFETDRERERKQERANEAVLQEVEDRRFVTVPTYVLDFFCHFLAFPFRFSAQTLPLFAHWACSDRHLSALIRSLSLSWNWGEHPE</sequence>
<dbReference type="GO" id="GO:0045944">
    <property type="term" value="P:positive regulation of transcription by RNA polymerase II"/>
    <property type="evidence" value="ECO:0007669"/>
    <property type="project" value="TreeGrafter"/>
</dbReference>
<feature type="compositionally biased region" description="Basic and acidic residues" evidence="6">
    <location>
        <begin position="781"/>
        <end position="790"/>
    </location>
</feature>
<gene>
    <name evidence="8" type="ORF">ACN38_g717</name>
</gene>
<feature type="region of interest" description="Disordered" evidence="6">
    <location>
        <begin position="1"/>
        <end position="38"/>
    </location>
</feature>
<evidence type="ECO:0000256" key="2">
    <source>
        <dbReference type="ARBA" id="ARBA00023015"/>
    </source>
</evidence>
<accession>A0A0M9WKG0</accession>
<evidence type="ECO:0000256" key="1">
    <source>
        <dbReference type="ARBA" id="ARBA00004123"/>
    </source>
</evidence>
<dbReference type="PROSITE" id="PS50048">
    <property type="entry name" value="ZN2_CY6_FUNGAL_2"/>
    <property type="match status" value="1"/>
</dbReference>
<dbReference type="EMBL" id="LHQQ01000006">
    <property type="protein sequence ID" value="KOS48312.1"/>
    <property type="molecule type" value="Genomic_DNA"/>
</dbReference>
<dbReference type="PROSITE" id="PS00463">
    <property type="entry name" value="ZN2_CY6_FUNGAL_1"/>
    <property type="match status" value="1"/>
</dbReference>
<evidence type="ECO:0000313" key="8">
    <source>
        <dbReference type="EMBL" id="KOS48312.1"/>
    </source>
</evidence>
<dbReference type="STRING" id="229535.A0A0M9WKG0"/>
<dbReference type="Pfam" id="PF11951">
    <property type="entry name" value="Fungal_trans_2"/>
    <property type="match status" value="1"/>
</dbReference>
<dbReference type="SUPFAM" id="SSF57701">
    <property type="entry name" value="Zn2/Cys6 DNA-binding domain"/>
    <property type="match status" value="1"/>
</dbReference>
<keyword evidence="9" id="KW-1185">Reference proteome</keyword>
<dbReference type="Proteomes" id="UP000037696">
    <property type="component" value="Unassembled WGS sequence"/>
</dbReference>
<dbReference type="GO" id="GO:0008270">
    <property type="term" value="F:zinc ion binding"/>
    <property type="evidence" value="ECO:0007669"/>
    <property type="project" value="InterPro"/>
</dbReference>
<dbReference type="PANTHER" id="PTHR37534">
    <property type="entry name" value="TRANSCRIPTIONAL ACTIVATOR PROTEIN UGA3"/>
    <property type="match status" value="1"/>
</dbReference>
<feature type="region of interest" description="Disordered" evidence="6">
    <location>
        <begin position="697"/>
        <end position="803"/>
    </location>
</feature>